<protein>
    <submittedName>
        <fullName evidence="1">Uncharacterized protein</fullName>
    </submittedName>
</protein>
<evidence type="ECO:0000313" key="2">
    <source>
        <dbReference type="Proteomes" id="UP000541444"/>
    </source>
</evidence>
<feature type="non-terminal residue" evidence="1">
    <location>
        <position position="1"/>
    </location>
</feature>
<reference evidence="1 2" key="1">
    <citation type="journal article" date="2020" name="IScience">
        <title>Genome Sequencing of the Endangered Kingdonia uniflora (Circaeasteraceae, Ranunculales) Reveals Potential Mechanisms of Evolutionary Specialization.</title>
        <authorList>
            <person name="Sun Y."/>
            <person name="Deng T."/>
            <person name="Zhang A."/>
            <person name="Moore M.J."/>
            <person name="Landis J.B."/>
            <person name="Lin N."/>
            <person name="Zhang H."/>
            <person name="Zhang X."/>
            <person name="Huang J."/>
            <person name="Zhang X."/>
            <person name="Sun H."/>
            <person name="Wang H."/>
        </authorList>
    </citation>
    <scope>NUCLEOTIDE SEQUENCE [LARGE SCALE GENOMIC DNA]</scope>
    <source>
        <strain evidence="1">TB1705</strain>
        <tissue evidence="1">Leaf</tissue>
    </source>
</reference>
<evidence type="ECO:0000313" key="1">
    <source>
        <dbReference type="EMBL" id="KAF6135562.1"/>
    </source>
</evidence>
<dbReference type="AlphaFoldDB" id="A0A7J7KZ37"/>
<proteinExistence type="predicted"/>
<dbReference type="EMBL" id="JACGCM010002784">
    <property type="protein sequence ID" value="KAF6135562.1"/>
    <property type="molecule type" value="Genomic_DNA"/>
</dbReference>
<dbReference type="Proteomes" id="UP000541444">
    <property type="component" value="Unassembled WGS sequence"/>
</dbReference>
<gene>
    <name evidence="1" type="ORF">GIB67_015415</name>
</gene>
<sequence length="54" mass="6402">YIYASYYKEKDTGYLSSVLQVIITILDPALQVSFYRSYNMTVGYIDEGRYNIRF</sequence>
<accession>A0A7J7KZ37</accession>
<name>A0A7J7KZ37_9MAGN</name>
<comment type="caution">
    <text evidence="1">The sequence shown here is derived from an EMBL/GenBank/DDBJ whole genome shotgun (WGS) entry which is preliminary data.</text>
</comment>
<keyword evidence="2" id="KW-1185">Reference proteome</keyword>
<organism evidence="1 2">
    <name type="scientific">Kingdonia uniflora</name>
    <dbReference type="NCBI Taxonomy" id="39325"/>
    <lineage>
        <taxon>Eukaryota</taxon>
        <taxon>Viridiplantae</taxon>
        <taxon>Streptophyta</taxon>
        <taxon>Embryophyta</taxon>
        <taxon>Tracheophyta</taxon>
        <taxon>Spermatophyta</taxon>
        <taxon>Magnoliopsida</taxon>
        <taxon>Ranunculales</taxon>
        <taxon>Circaeasteraceae</taxon>
        <taxon>Kingdonia</taxon>
    </lineage>
</organism>